<accession>A8XRY3</accession>
<feature type="transmembrane region" description="Helical" evidence="6">
    <location>
        <begin position="127"/>
        <end position="144"/>
    </location>
</feature>
<dbReference type="STRING" id="6238.A8XRY3"/>
<evidence type="ECO:0000256" key="1">
    <source>
        <dbReference type="ARBA" id="ARBA00004141"/>
    </source>
</evidence>
<dbReference type="InParanoid" id="A8XRY3"/>
<feature type="transmembrane region" description="Helical" evidence="6">
    <location>
        <begin position="82"/>
        <end position="106"/>
    </location>
</feature>
<dbReference type="Proteomes" id="UP000008549">
    <property type="component" value="Unassembled WGS sequence"/>
</dbReference>
<dbReference type="GO" id="GO:0004888">
    <property type="term" value="F:transmembrane signaling receptor activity"/>
    <property type="evidence" value="ECO:0007669"/>
    <property type="project" value="InterPro"/>
</dbReference>
<gene>
    <name evidence="7 9" type="ORF">CBG17938</name>
    <name evidence="7" type="ORF">CBG_17938</name>
</gene>
<evidence type="ECO:0000256" key="4">
    <source>
        <dbReference type="ARBA" id="ARBA00022989"/>
    </source>
</evidence>
<dbReference type="GeneID" id="8589739"/>
<evidence type="ECO:0000313" key="8">
    <source>
        <dbReference type="Proteomes" id="UP000008549"/>
    </source>
</evidence>
<proteinExistence type="inferred from homology"/>
<comment type="similarity">
    <text evidence="2 6">Belongs to the nematode receptor-like protein srg family.</text>
</comment>
<dbReference type="EMBL" id="HE601413">
    <property type="protein sequence ID" value="CAP35472.1"/>
    <property type="molecule type" value="Genomic_DNA"/>
</dbReference>
<comment type="caution">
    <text evidence="6">Lacks conserved residue(s) required for the propagation of feature annotation.</text>
</comment>
<dbReference type="KEGG" id="cbr:CBG_17938"/>
<feature type="transmembrane region" description="Helical" evidence="6">
    <location>
        <begin position="40"/>
        <end position="62"/>
    </location>
</feature>
<protein>
    <recommendedName>
        <fullName evidence="6">Serpentine receptor class gamma</fullName>
    </recommendedName>
</protein>
<dbReference type="Pfam" id="PF02118">
    <property type="entry name" value="Srg"/>
    <property type="match status" value="1"/>
</dbReference>
<evidence type="ECO:0000256" key="3">
    <source>
        <dbReference type="ARBA" id="ARBA00022692"/>
    </source>
</evidence>
<keyword evidence="8" id="KW-1185">Reference proteome</keyword>
<dbReference type="RefSeq" id="XP_002647741.1">
    <property type="nucleotide sequence ID" value="XM_002647695.1"/>
</dbReference>
<dbReference type="WormBase" id="CBG17938">
    <property type="protein sequence ID" value="CBP19110"/>
    <property type="gene ID" value="WBGene00037442"/>
</dbReference>
<dbReference type="InterPro" id="IPR000609">
    <property type="entry name" value="7TM_GPCR_serpentine_rcpt_Srg"/>
</dbReference>
<keyword evidence="3 6" id="KW-0812">Transmembrane</keyword>
<evidence type="ECO:0000256" key="6">
    <source>
        <dbReference type="RuleBase" id="RU280813"/>
    </source>
</evidence>
<dbReference type="PANTHER" id="PTHR31552">
    <property type="entry name" value="SERPENTINE RECEPTOR CLASS GAMMA"/>
    <property type="match status" value="1"/>
</dbReference>
<feature type="transmembrane region" description="Helical" evidence="6">
    <location>
        <begin position="6"/>
        <end position="28"/>
    </location>
</feature>
<name>A8XRY3_CAEBR</name>
<dbReference type="OMA" id="TIMEPIW"/>
<keyword evidence="5 6" id="KW-0472">Membrane</keyword>
<comment type="subcellular location">
    <subcellularLocation>
        <location evidence="1">Membrane</location>
        <topology evidence="1">Multi-pass membrane protein</topology>
    </subcellularLocation>
</comment>
<evidence type="ECO:0000256" key="5">
    <source>
        <dbReference type="ARBA" id="ARBA00023136"/>
    </source>
</evidence>
<evidence type="ECO:0000313" key="7">
    <source>
        <dbReference type="EMBL" id="CAP35472.1"/>
    </source>
</evidence>
<dbReference type="eggNOG" id="ENOG502TFQS">
    <property type="taxonomic scope" value="Eukaryota"/>
</dbReference>
<dbReference type="HOGENOM" id="CLU_069704_1_1_1"/>
<dbReference type="GO" id="GO:0016020">
    <property type="term" value="C:membrane"/>
    <property type="evidence" value="ECO:0007669"/>
    <property type="project" value="UniProtKB-SubCell"/>
</dbReference>
<reference evidence="7 8" key="1">
    <citation type="journal article" date="2003" name="PLoS Biol.">
        <title>The genome sequence of Caenorhabditis briggsae: a platform for comparative genomics.</title>
        <authorList>
            <person name="Stein L.D."/>
            <person name="Bao Z."/>
            <person name="Blasiar D."/>
            <person name="Blumenthal T."/>
            <person name="Brent M.R."/>
            <person name="Chen N."/>
            <person name="Chinwalla A."/>
            <person name="Clarke L."/>
            <person name="Clee C."/>
            <person name="Coghlan A."/>
            <person name="Coulson A."/>
            <person name="D'Eustachio P."/>
            <person name="Fitch D.H."/>
            <person name="Fulton L.A."/>
            <person name="Fulton R.E."/>
            <person name="Griffiths-Jones S."/>
            <person name="Harris T.W."/>
            <person name="Hillier L.W."/>
            <person name="Kamath R."/>
            <person name="Kuwabara P.E."/>
            <person name="Mardis E.R."/>
            <person name="Marra M.A."/>
            <person name="Miner T.L."/>
            <person name="Minx P."/>
            <person name="Mullikin J.C."/>
            <person name="Plumb R.W."/>
            <person name="Rogers J."/>
            <person name="Schein J.E."/>
            <person name="Sohrmann M."/>
            <person name="Spieth J."/>
            <person name="Stajich J.E."/>
            <person name="Wei C."/>
            <person name="Willey D."/>
            <person name="Wilson R.K."/>
            <person name="Durbin R."/>
            <person name="Waterston R.H."/>
        </authorList>
    </citation>
    <scope>NUCLEOTIDE SEQUENCE [LARGE SCALE GENOMIC DNA]</scope>
    <source>
        <strain evidence="7 8">AF16</strain>
    </source>
</reference>
<sequence length="271" mass="31611">MSLLTFLISFSYSLPSIILYFLTIYIILKHRKYFNSSFFILYIFDGIMNIFTFLNLFYMMRLSSITCENCLFSFLYKIADDYVPMTFLMAMTFHMAYVQYSITALISFNRLPVLWNYTIMEPIWKKFAWLIILIVFALPFLDTYRCFSYKTEINYDNETNHYQFLSPMPVTLGFQYLLPTMVIITLLSVFINIISLTTITCAVQLLGCSLSVARVFLASNPIVKSLSPLIPFVSDGLTLVQPWLLVFFSKAMRNKLIGMFRTRTSSVNILQ</sequence>
<dbReference type="GO" id="GO:0007606">
    <property type="term" value="P:sensory perception of chemical stimulus"/>
    <property type="evidence" value="ECO:0007669"/>
    <property type="project" value="UniProtKB-UniRule"/>
</dbReference>
<feature type="transmembrane region" description="Helical" evidence="6">
    <location>
        <begin position="164"/>
        <end position="187"/>
    </location>
</feature>
<evidence type="ECO:0000313" key="9">
    <source>
        <dbReference type="WormBase" id="CBG17938"/>
    </source>
</evidence>
<keyword evidence="4 6" id="KW-1133">Transmembrane helix</keyword>
<evidence type="ECO:0000256" key="2">
    <source>
        <dbReference type="ARBA" id="ARBA00005692"/>
    </source>
</evidence>
<dbReference type="AlphaFoldDB" id="A8XRY3"/>
<dbReference type="PANTHER" id="PTHR31552:SF13">
    <property type="entry name" value="SERPENTINE RECEPTOR CLASS GAMMA"/>
    <property type="match status" value="1"/>
</dbReference>
<dbReference type="CTD" id="8589739"/>
<dbReference type="PRINTS" id="PR00698">
    <property type="entry name" value="TMPROTEINSRG"/>
</dbReference>
<organism evidence="7 8">
    <name type="scientific">Caenorhabditis briggsae</name>
    <dbReference type="NCBI Taxonomy" id="6238"/>
    <lineage>
        <taxon>Eukaryota</taxon>
        <taxon>Metazoa</taxon>
        <taxon>Ecdysozoa</taxon>
        <taxon>Nematoda</taxon>
        <taxon>Chromadorea</taxon>
        <taxon>Rhabditida</taxon>
        <taxon>Rhabditina</taxon>
        <taxon>Rhabditomorpha</taxon>
        <taxon>Rhabditoidea</taxon>
        <taxon>Rhabditidae</taxon>
        <taxon>Peloderinae</taxon>
        <taxon>Caenorhabditis</taxon>
    </lineage>
</organism>
<reference evidence="7 8" key="2">
    <citation type="journal article" date="2011" name="PLoS Genet.">
        <title>Caenorhabditis briggsae recombinant inbred line genotypes reveal inter-strain incompatibility and the evolution of recombination.</title>
        <authorList>
            <person name="Ross J.A."/>
            <person name="Koboldt D.C."/>
            <person name="Staisch J.E."/>
            <person name="Chamberlin H.M."/>
            <person name="Gupta B.P."/>
            <person name="Miller R.D."/>
            <person name="Baird S.E."/>
            <person name="Haag E.S."/>
        </authorList>
    </citation>
    <scope>NUCLEOTIDE SEQUENCE [LARGE SCALE GENOMIC DNA]</scope>
    <source>
        <strain evidence="7 8">AF16</strain>
    </source>
</reference>